<comment type="caution">
    <text evidence="1">The sequence shown here is derived from an EMBL/GenBank/DDBJ whole genome shotgun (WGS) entry which is preliminary data.</text>
</comment>
<evidence type="ECO:0000313" key="1">
    <source>
        <dbReference type="EMBL" id="MCF0262860.1"/>
    </source>
</evidence>
<name>A0A8X8GF01_ACIGI</name>
<proteinExistence type="predicted"/>
<accession>A0A8X8GF01</accession>
<dbReference type="Gene3D" id="2.60.40.10">
    <property type="entry name" value="Immunoglobulins"/>
    <property type="match status" value="2"/>
</dbReference>
<dbReference type="InterPro" id="IPR008964">
    <property type="entry name" value="Invasin/intimin_cell_adhesion"/>
</dbReference>
<protein>
    <submittedName>
        <fullName evidence="1">Ig-like domain-containing protein</fullName>
    </submittedName>
</protein>
<reference evidence="1" key="1">
    <citation type="submission" date="2021-07" db="EMBL/GenBank/DDBJ databases">
        <authorList>
            <person name="Fernandez M."/>
            <person name="Pereira P."/>
            <person name="Torres Tejerizo G.A."/>
            <person name="Gonzalez P."/>
            <person name="Agostini E."/>
        </authorList>
    </citation>
    <scope>NUCLEOTIDE SEQUENCE</scope>
    <source>
        <strain evidence="1">SFC 500-1A</strain>
    </source>
</reference>
<sequence length="1491" mass="155561">MIYLTKFKELGVKATVLASSLALVACGGGGGGGYYGDDKNNGGTGTGNGGNGSTTDTKKVVESLGLSLQDAEAKPIDVAYDNSKVLISVQALNSDKGGVAAKLVNLSIADSEKLGVTSKTSQVTTGDDGIAVFELNIPTLNANSGKVQLTATVDGTTIKQVYTLNIKKTSTIQSEYNLKIQQGVVLNLPKGSASITAQVTDKNGGVKANQFVSLALPAEMQGKFSITNGSTLKTDELGKATFNITANSDLSAADIAQLVLTSSSLDFKLVDEFKAESQAKASITFKDVSQIVQKLEIVTQDSPIVAQGGTTQVTVVAKNSDGNLLTNKKVKLSFTDSSAVYGVTIDQAEVTTDAKGYAVFTLKSASSYPIALSQQGINLKATYSDSADIFATATVKVTTADTGASNQQALQRLEIASSYQINAKNDSITITVKGINNKGEAATQGKVKLSLNAEANSNGVSFIAGDGTANAEQTFDANGYVRFTLKTNAKTPAAVEALVVAGITATFTTDNNVTNSIKITVEDEAKSEEALSYLAIDPINVAYDYTKDQTIVVKVKATGVKGSALKGETVNLGFSKAYSVSELQSLGLSLSSSADALTDATGYATFTYQYKASGSPTQKALVENGLGLIAKPTNGVGAASTVNLNFKAPTAQGEIDLDHLNIDMLGSLILTANNEQTFDVTVNALGTDGKALANQKVSIGLNDAATSNGASLATAATLTTNAQGQATFKIKVKANNTSELANLVANGLTVAVKGVRTDGSAYTVTRKVEISQPVVIIPDLAALSLSYDVQTVSVLGGEVRVKVIAKDENGAIIPNTSVAIALSSLAGSRVSLSDSNVTTNSKGEAEFTIRVAEGAYDASLIKNGITFAVVGTNRNNGDRIQQTGSIQVAIPQDSVNLRLTADKKELEFGKSYQVQVAVKDELGANTGYPVNLALNKEAYDAGIRLSNDSLVTAANGQTQITITIPKDIPSAAKQALIDLGSKAIQIKGTIKNPKGVDVVSTLEFSVFEAVNPNHLTIDSSKASLSVAGDKTIVKVQLLDNNGLPVRDEDVTLAANNSATLIVGTPGDGHPTNTSKPQTVKTDSNGNAFFSVEVDGNTADGDLLLASGIELTASNTNTNGALTTQIYRLTAFKPSPTAPQPARYNLRIESNKATLNVRNDLANVTVTLVDQNGGGVANKYVNLNIKDFVRNGVIIVGASGLTTDQNGQAVFKVKVDESARNATYTAAAFDADDLNLTATFSEAGYLDATQISRIDVVQSVVQNPVASIVIGVNPTETGSSNDGVYYTKNLSVSVVDFDGKPLANQKVEMDINPTNYVKGRYIWALAPVPGSDPVLKWVGPGSGYYNLNNPNIYLSNGIPMNNNGTPANTTDDFPALTTINSAHSCAVTAPYSAITNNEVNSIPVKVPTFLGQGATATYTTDAEGKFDFVIRYPKIYAQWLNVQIGASSQVATLPFRTTYNLGLASVASDYSTDGTYGPNLNSPYGINTITCP</sequence>
<dbReference type="Proteomes" id="UP000887320">
    <property type="component" value="Unassembled WGS sequence"/>
</dbReference>
<dbReference type="PROSITE" id="PS51257">
    <property type="entry name" value="PROKAR_LIPOPROTEIN"/>
    <property type="match status" value="1"/>
</dbReference>
<dbReference type="RefSeq" id="WP_234622391.1">
    <property type="nucleotide sequence ID" value="NZ_JAHWXT010000001.1"/>
</dbReference>
<dbReference type="InterPro" id="IPR013783">
    <property type="entry name" value="Ig-like_fold"/>
</dbReference>
<gene>
    <name evidence="1" type="ORF">KW868_00015</name>
</gene>
<dbReference type="SUPFAM" id="SSF49373">
    <property type="entry name" value="Invasin/intimin cell-adhesion fragments"/>
    <property type="match status" value="2"/>
</dbReference>
<dbReference type="EMBL" id="JAHWXT010000001">
    <property type="protein sequence ID" value="MCF0262860.1"/>
    <property type="molecule type" value="Genomic_DNA"/>
</dbReference>
<organism evidence="1 2">
    <name type="scientific">Acinetobacter guillouiae</name>
    <name type="common">Acinetobacter genomosp. 11</name>
    <dbReference type="NCBI Taxonomy" id="106649"/>
    <lineage>
        <taxon>Bacteria</taxon>
        <taxon>Pseudomonadati</taxon>
        <taxon>Pseudomonadota</taxon>
        <taxon>Gammaproteobacteria</taxon>
        <taxon>Moraxellales</taxon>
        <taxon>Moraxellaceae</taxon>
        <taxon>Acinetobacter</taxon>
    </lineage>
</organism>
<evidence type="ECO:0000313" key="2">
    <source>
        <dbReference type="Proteomes" id="UP000887320"/>
    </source>
</evidence>